<evidence type="ECO:0000256" key="1">
    <source>
        <dbReference type="SAM" id="MobiDB-lite"/>
    </source>
</evidence>
<dbReference type="Proteomes" id="UP000467379">
    <property type="component" value="Plasmid pJCM12687"/>
</dbReference>
<keyword evidence="2" id="KW-0472">Membrane</keyword>
<keyword evidence="4" id="KW-1185">Reference proteome</keyword>
<keyword evidence="3" id="KW-0614">Plasmid</keyword>
<feature type="transmembrane region" description="Helical" evidence="2">
    <location>
        <begin position="92"/>
        <end position="114"/>
    </location>
</feature>
<evidence type="ECO:0000313" key="3">
    <source>
        <dbReference type="EMBL" id="BBZ15114.1"/>
    </source>
</evidence>
<gene>
    <name evidence="3" type="ORF">MBRA_53090</name>
</gene>
<keyword evidence="2" id="KW-1133">Transmembrane helix</keyword>
<evidence type="ECO:0000313" key="4">
    <source>
        <dbReference type="Proteomes" id="UP000467379"/>
    </source>
</evidence>
<keyword evidence="2" id="KW-0812">Transmembrane</keyword>
<feature type="transmembrane region" description="Helical" evidence="2">
    <location>
        <begin position="55"/>
        <end position="80"/>
    </location>
</feature>
<organism evidence="3 4">
    <name type="scientific">Mycobacterium branderi</name>
    <dbReference type="NCBI Taxonomy" id="43348"/>
    <lineage>
        <taxon>Bacteria</taxon>
        <taxon>Bacillati</taxon>
        <taxon>Actinomycetota</taxon>
        <taxon>Actinomycetes</taxon>
        <taxon>Mycobacteriales</taxon>
        <taxon>Mycobacteriaceae</taxon>
        <taxon>Mycobacterium</taxon>
    </lineage>
</organism>
<geneLocation type="plasmid" evidence="3 4">
    <name>pJCM12687</name>
</geneLocation>
<sequence>MTTPPPDAPEPPDQNWPPPGYPPYQQPGYPPYPPGHPYDPPTYPGWHSPPRRSSLGYVVGLAAAGAVIQWGINFCAFIMLLVTSNKGHNHAVIVTAAVMLAVIAFGGGLGLIVMRKPWSVGVGLGLIIGWALASILSGGLCTGLNPADYAG</sequence>
<evidence type="ECO:0000256" key="2">
    <source>
        <dbReference type="SAM" id="Phobius"/>
    </source>
</evidence>
<accession>A0ABN6BBH4</accession>
<dbReference type="RefSeq" id="WP_083132688.1">
    <property type="nucleotide sequence ID" value="NZ_AP022607.1"/>
</dbReference>
<dbReference type="EMBL" id="AP022607">
    <property type="protein sequence ID" value="BBZ15114.1"/>
    <property type="molecule type" value="Genomic_DNA"/>
</dbReference>
<feature type="region of interest" description="Disordered" evidence="1">
    <location>
        <begin position="1"/>
        <end position="34"/>
    </location>
</feature>
<evidence type="ECO:0008006" key="5">
    <source>
        <dbReference type="Google" id="ProtNLM"/>
    </source>
</evidence>
<proteinExistence type="predicted"/>
<protein>
    <recommendedName>
        <fullName evidence="5">DUF4190 domain-containing protein</fullName>
    </recommendedName>
</protein>
<feature type="transmembrane region" description="Helical" evidence="2">
    <location>
        <begin position="120"/>
        <end position="144"/>
    </location>
</feature>
<name>A0ABN6BBH4_9MYCO</name>
<reference evidence="3 4" key="1">
    <citation type="journal article" date="2019" name="Emerg. Microbes Infect.">
        <title>Comprehensive subspecies identification of 175 nontuberculous mycobacteria species based on 7547 genomic profiles.</title>
        <authorList>
            <person name="Matsumoto Y."/>
            <person name="Kinjo T."/>
            <person name="Motooka D."/>
            <person name="Nabeya D."/>
            <person name="Jung N."/>
            <person name="Uechi K."/>
            <person name="Horii T."/>
            <person name="Iida T."/>
            <person name="Fujita J."/>
            <person name="Nakamura S."/>
        </authorList>
    </citation>
    <scope>NUCLEOTIDE SEQUENCE [LARGE SCALE GENOMIC DNA]</scope>
    <source>
        <strain evidence="3 4">JCM 12687</strain>
        <plasmid evidence="3">pJCM12687</plasmid>
    </source>
</reference>